<dbReference type="PROSITE" id="PS51786">
    <property type="entry name" value="LON_PROTEOLYTIC"/>
    <property type="match status" value="1"/>
</dbReference>
<evidence type="ECO:0000313" key="4">
    <source>
        <dbReference type="EMBL" id="MBM7414353.1"/>
    </source>
</evidence>
<comment type="similarity">
    <text evidence="1">Belongs to the peptidase S16 family.</text>
</comment>
<keyword evidence="1" id="KW-0378">Hydrolase</keyword>
<dbReference type="SUPFAM" id="SSF54211">
    <property type="entry name" value="Ribosomal protein S5 domain 2-like"/>
    <property type="match status" value="1"/>
</dbReference>
<proteinExistence type="inferred from homology"/>
<keyword evidence="1" id="KW-0720">Serine protease</keyword>
<dbReference type="SUPFAM" id="SSF50156">
    <property type="entry name" value="PDZ domain-like"/>
    <property type="match status" value="1"/>
</dbReference>
<comment type="caution">
    <text evidence="4">The sequence shown here is derived from an EMBL/GenBank/DDBJ whole genome shotgun (WGS) entry which is preliminary data.</text>
</comment>
<sequence>MNRRIATLLVALLPVVVLGVLGSAVTVPFAALGPGPTFDTLGEVDGKPVVDVQGTEVDRPSGHLNMTTVAVRDELTVFDALGLWLSGRQGLVPRDEIYPPDRSREEVENANQADFAQSEDSAELAALDHLGLPTVLTVAQIGDDSPAAGVLEEGDRVTAIDGAPVSTVADVQKAVGAVNPGTTISVDVTRDGATTTENVTVAARPDDAERGYLGITPEETPDVPFTVEFNLADVGGPSAGLMFSLAVVDKLSPGDLSGGAFVAGTGTIDADGAVGPIGGIPYKLVAAREAGATIFLVPADNCAEAAPRTPEGLRLVKVTSLDDAIGSLDALADGGDAPSCS</sequence>
<dbReference type="InterPro" id="IPR014721">
    <property type="entry name" value="Ribsml_uS5_D2-typ_fold_subgr"/>
</dbReference>
<dbReference type="Pfam" id="PF13180">
    <property type="entry name" value="PDZ_2"/>
    <property type="match status" value="1"/>
</dbReference>
<comment type="catalytic activity">
    <reaction evidence="1">
        <text>Hydrolysis of proteins in presence of ATP.</text>
        <dbReference type="EC" id="3.4.21.53"/>
    </reaction>
</comment>
<dbReference type="Gene3D" id="3.30.230.10">
    <property type="match status" value="1"/>
</dbReference>
<feature type="domain" description="Lon proteolytic" evidence="3">
    <location>
        <begin position="166"/>
        <end position="331"/>
    </location>
</feature>
<feature type="domain" description="PDZ" evidence="2">
    <location>
        <begin position="112"/>
        <end position="192"/>
    </location>
</feature>
<evidence type="ECO:0000259" key="2">
    <source>
        <dbReference type="PROSITE" id="PS50106"/>
    </source>
</evidence>
<dbReference type="InterPro" id="IPR027065">
    <property type="entry name" value="Lon_Prtase"/>
</dbReference>
<dbReference type="InterPro" id="IPR001478">
    <property type="entry name" value="PDZ"/>
</dbReference>
<dbReference type="SMART" id="SM00228">
    <property type="entry name" value="PDZ"/>
    <property type="match status" value="1"/>
</dbReference>
<dbReference type="InterPro" id="IPR036034">
    <property type="entry name" value="PDZ_sf"/>
</dbReference>
<dbReference type="Proteomes" id="UP000703038">
    <property type="component" value="Unassembled WGS sequence"/>
</dbReference>
<dbReference type="EC" id="3.4.21.53" evidence="1"/>
<name>A0ABS2KQX3_9NOCA</name>
<dbReference type="PANTHER" id="PTHR10046">
    <property type="entry name" value="ATP DEPENDENT LON PROTEASE FAMILY MEMBER"/>
    <property type="match status" value="1"/>
</dbReference>
<feature type="active site" evidence="1">
    <location>
        <position position="238"/>
    </location>
</feature>
<accession>A0ABS2KQX3</accession>
<dbReference type="RefSeq" id="WP_204867135.1">
    <property type="nucleotide sequence ID" value="NZ_JAFBBK010000001.1"/>
</dbReference>
<evidence type="ECO:0000313" key="5">
    <source>
        <dbReference type="Proteomes" id="UP000703038"/>
    </source>
</evidence>
<dbReference type="Pfam" id="PF05362">
    <property type="entry name" value="Lon_C"/>
    <property type="match status" value="1"/>
</dbReference>
<gene>
    <name evidence="4" type="ORF">JOE42_001086</name>
</gene>
<keyword evidence="5" id="KW-1185">Reference proteome</keyword>
<dbReference type="PROSITE" id="PS50106">
    <property type="entry name" value="PDZ"/>
    <property type="match status" value="1"/>
</dbReference>
<reference evidence="4 5" key="1">
    <citation type="submission" date="2021-01" db="EMBL/GenBank/DDBJ databases">
        <title>Genomics of switchgrass bacterial isolates.</title>
        <authorList>
            <person name="Shade A."/>
        </authorList>
    </citation>
    <scope>NUCLEOTIDE SEQUENCE [LARGE SCALE GENOMIC DNA]</scope>
    <source>
        <strain evidence="4 5">PvP111</strain>
    </source>
</reference>
<evidence type="ECO:0000256" key="1">
    <source>
        <dbReference type="PROSITE-ProRule" id="PRU01122"/>
    </source>
</evidence>
<dbReference type="EMBL" id="JAFBBK010000001">
    <property type="protein sequence ID" value="MBM7414353.1"/>
    <property type="molecule type" value="Genomic_DNA"/>
</dbReference>
<organism evidence="4 5">
    <name type="scientific">Rhodococcoides corynebacterioides</name>
    <dbReference type="NCBI Taxonomy" id="53972"/>
    <lineage>
        <taxon>Bacteria</taxon>
        <taxon>Bacillati</taxon>
        <taxon>Actinomycetota</taxon>
        <taxon>Actinomycetes</taxon>
        <taxon>Mycobacteriales</taxon>
        <taxon>Nocardiaceae</taxon>
        <taxon>Rhodococcoides</taxon>
    </lineage>
</organism>
<dbReference type="Gene3D" id="2.30.42.10">
    <property type="match status" value="1"/>
</dbReference>
<feature type="active site" evidence="1">
    <location>
        <position position="283"/>
    </location>
</feature>
<dbReference type="InterPro" id="IPR020568">
    <property type="entry name" value="Ribosomal_Su5_D2-typ_SF"/>
</dbReference>
<protein>
    <recommendedName>
        <fullName evidence="1">endopeptidase La</fullName>
        <ecNumber evidence="1">3.4.21.53</ecNumber>
    </recommendedName>
</protein>
<keyword evidence="1" id="KW-0645">Protease</keyword>
<dbReference type="InterPro" id="IPR008269">
    <property type="entry name" value="Lon_proteolytic"/>
</dbReference>
<evidence type="ECO:0000259" key="3">
    <source>
        <dbReference type="PROSITE" id="PS51786"/>
    </source>
</evidence>